<dbReference type="NCBIfam" id="TIGR01643">
    <property type="entry name" value="YD_repeat_2x"/>
    <property type="match status" value="1"/>
</dbReference>
<accession>A0A7Y7XAM6</accession>
<sequence>MLGHLQVVTDALGERVTYQHDAQGRLLQSQLPDGRVEQYLNESVLTASKKGWLANKIPKSKRGRCP</sequence>
<dbReference type="InterPro" id="IPR031325">
    <property type="entry name" value="RHS_repeat"/>
</dbReference>
<organism evidence="1 2">
    <name type="scientific">Pseudomonas gingeri</name>
    <dbReference type="NCBI Taxonomy" id="117681"/>
    <lineage>
        <taxon>Bacteria</taxon>
        <taxon>Pseudomonadati</taxon>
        <taxon>Pseudomonadota</taxon>
        <taxon>Gammaproteobacteria</taxon>
        <taxon>Pseudomonadales</taxon>
        <taxon>Pseudomonadaceae</taxon>
        <taxon>Pseudomonas</taxon>
    </lineage>
</organism>
<dbReference type="Proteomes" id="UP000539985">
    <property type="component" value="Unassembled WGS sequence"/>
</dbReference>
<dbReference type="AlphaFoldDB" id="A0A7Y7XAM6"/>
<dbReference type="EMBL" id="JACAQB010000005">
    <property type="protein sequence ID" value="NWB96081.1"/>
    <property type="molecule type" value="Genomic_DNA"/>
</dbReference>
<dbReference type="Pfam" id="PF05593">
    <property type="entry name" value="RHS_repeat"/>
    <property type="match status" value="1"/>
</dbReference>
<name>A0A7Y7XAM6_9PSED</name>
<reference evidence="1 2" key="1">
    <citation type="submission" date="2020-04" db="EMBL/GenBank/DDBJ databases">
        <title>Molecular characterization of pseudomonads from Agaricus bisporus reveal novel blotch 2 pathogens in Western Europe.</title>
        <authorList>
            <person name="Taparia T."/>
            <person name="Krijger M."/>
            <person name="Haynes E."/>
            <person name="Elpinstone J.G."/>
            <person name="Noble R."/>
            <person name="Van Der Wolf J."/>
        </authorList>
    </citation>
    <scope>NUCLEOTIDE SEQUENCE [LARGE SCALE GENOMIC DNA]</scope>
    <source>
        <strain evidence="1 2">H7001</strain>
    </source>
</reference>
<gene>
    <name evidence="1" type="ORF">HX882_09290</name>
</gene>
<evidence type="ECO:0000313" key="2">
    <source>
        <dbReference type="Proteomes" id="UP000539985"/>
    </source>
</evidence>
<comment type="caution">
    <text evidence="1">The sequence shown here is derived from an EMBL/GenBank/DDBJ whole genome shotgun (WGS) entry which is preliminary data.</text>
</comment>
<dbReference type="InterPro" id="IPR006530">
    <property type="entry name" value="YD"/>
</dbReference>
<protein>
    <submittedName>
        <fullName evidence="1">RHS repeat protein</fullName>
    </submittedName>
</protein>
<proteinExistence type="predicted"/>
<evidence type="ECO:0000313" key="1">
    <source>
        <dbReference type="EMBL" id="NWB96081.1"/>
    </source>
</evidence>